<dbReference type="Pfam" id="PF00722">
    <property type="entry name" value="Glyco_hydro_16"/>
    <property type="match status" value="1"/>
</dbReference>
<dbReference type="GO" id="GO:0005975">
    <property type="term" value="P:carbohydrate metabolic process"/>
    <property type="evidence" value="ECO:0007669"/>
    <property type="project" value="InterPro"/>
</dbReference>
<accession>A0A840EAX3</accession>
<comment type="similarity">
    <text evidence="1">Belongs to the glycosyl hydrolase 16 family.</text>
</comment>
<dbReference type="InterPro" id="IPR050546">
    <property type="entry name" value="Glycosyl_Hydrlase_16"/>
</dbReference>
<dbReference type="Proteomes" id="UP000576209">
    <property type="component" value="Unassembled WGS sequence"/>
</dbReference>
<reference evidence="4 5" key="1">
    <citation type="submission" date="2020-08" db="EMBL/GenBank/DDBJ databases">
        <title>Genomic Encyclopedia of Type Strains, Phase IV (KMG-IV): sequencing the most valuable type-strain genomes for metagenomic binning, comparative biology and taxonomic classification.</title>
        <authorList>
            <person name="Goeker M."/>
        </authorList>
    </citation>
    <scope>NUCLEOTIDE SEQUENCE [LARGE SCALE GENOMIC DNA]</scope>
    <source>
        <strain evidence="4 5">DSM 105137</strain>
    </source>
</reference>
<evidence type="ECO:0000259" key="3">
    <source>
        <dbReference type="PROSITE" id="PS51762"/>
    </source>
</evidence>
<evidence type="ECO:0000313" key="5">
    <source>
        <dbReference type="Proteomes" id="UP000576209"/>
    </source>
</evidence>
<dbReference type="SUPFAM" id="SSF49899">
    <property type="entry name" value="Concanavalin A-like lectins/glucanases"/>
    <property type="match status" value="1"/>
</dbReference>
<protein>
    <submittedName>
        <fullName evidence="4">Beta-glucanase (GH16 family)</fullName>
    </submittedName>
</protein>
<dbReference type="Gene3D" id="2.60.120.200">
    <property type="match status" value="1"/>
</dbReference>
<dbReference type="AlphaFoldDB" id="A0A840EAX3"/>
<sequence>MQHIYLAFILTLLSSSALVAQCPELVWSDEFDGDALNTDNWTYEIGDGCDRNLCGWGNNELQSYQRDNAVVSDGTLKITARRETVGGSNYTSSRIISRDKQDFTYGRMEARIKLPSARGSWPAFWMLSTDEVYGTWPKSGEIDIMEYVGNEPNQVLGTIHYGQAWPNNSYRSTAIDFEEPVYDEFHEFAIEWRKDTIDWFMDGVLYATQTRSDVSPQQWPFDQDFFFILNLAVGGNLGGAVTASDFPTTMEVDYVRVYGGNRPHLTGARTVENRATGQTYSVGSVPAGTTINWTVPAEATIVSGQGTSEITVDWGTMGGMVTAEFTLDCGAQALATEVSVGAEYFRESSLENFDDEAAITFNFSTGTLTEADNPAPNEMNASARVGSYVRDGGSQYDVLVYNLTGFTGANGFVTDETRFSMDLYTDAPVGTEILLQLETEVAQGDNYPTGRHSRYKATTTVQNSWERLTFTLLDQPDASAPARSVSKMILLFAPNSYTGSTYVFDNLDIYTSSRIIDGLSPQRPLLQFAALPNPVTDLLTLRLTLDQAEAATLDIFSRDGRLVERRNYGQRTAGEQSFQLPVDRLPSGLYVARLNVGSASGSVRFVKE</sequence>
<comment type="caution">
    <text evidence="4">The sequence shown here is derived from an EMBL/GenBank/DDBJ whole genome shotgun (WGS) entry which is preliminary data.</text>
</comment>
<feature type="chain" id="PRO_5032420543" evidence="2">
    <location>
        <begin position="21"/>
        <end position="608"/>
    </location>
</feature>
<dbReference type="InterPro" id="IPR013320">
    <property type="entry name" value="ConA-like_dom_sf"/>
</dbReference>
<dbReference type="Pfam" id="PF19408">
    <property type="entry name" value="PKD_6"/>
    <property type="match status" value="1"/>
</dbReference>
<organism evidence="4 5">
    <name type="scientific">Neolewinella aquimaris</name>
    <dbReference type="NCBI Taxonomy" id="1835722"/>
    <lineage>
        <taxon>Bacteria</taxon>
        <taxon>Pseudomonadati</taxon>
        <taxon>Bacteroidota</taxon>
        <taxon>Saprospiria</taxon>
        <taxon>Saprospirales</taxon>
        <taxon>Lewinellaceae</taxon>
        <taxon>Neolewinella</taxon>
    </lineage>
</organism>
<dbReference type="PANTHER" id="PTHR10963:SF55">
    <property type="entry name" value="GLYCOSIDE HYDROLASE FAMILY 16 PROTEIN"/>
    <property type="match status" value="1"/>
</dbReference>
<dbReference type="InterPro" id="IPR000757">
    <property type="entry name" value="Beta-glucanase-like"/>
</dbReference>
<keyword evidence="5" id="KW-1185">Reference proteome</keyword>
<dbReference type="NCBIfam" id="TIGR04183">
    <property type="entry name" value="Por_Secre_tail"/>
    <property type="match status" value="1"/>
</dbReference>
<dbReference type="InterPro" id="IPR026444">
    <property type="entry name" value="Secre_tail"/>
</dbReference>
<feature type="signal peptide" evidence="2">
    <location>
        <begin position="1"/>
        <end position="20"/>
    </location>
</feature>
<keyword evidence="2" id="KW-0732">Signal</keyword>
<evidence type="ECO:0000256" key="1">
    <source>
        <dbReference type="ARBA" id="ARBA00006865"/>
    </source>
</evidence>
<name>A0A840EAX3_9BACT</name>
<dbReference type="EMBL" id="JACIFF010000009">
    <property type="protein sequence ID" value="MBB4080695.1"/>
    <property type="molecule type" value="Genomic_DNA"/>
</dbReference>
<proteinExistence type="inferred from homology"/>
<gene>
    <name evidence="4" type="ORF">GGR28_003330</name>
</gene>
<evidence type="ECO:0000313" key="4">
    <source>
        <dbReference type="EMBL" id="MBB4080695.1"/>
    </source>
</evidence>
<dbReference type="PROSITE" id="PS51762">
    <property type="entry name" value="GH16_2"/>
    <property type="match status" value="1"/>
</dbReference>
<dbReference type="GO" id="GO:0004553">
    <property type="term" value="F:hydrolase activity, hydrolyzing O-glycosyl compounds"/>
    <property type="evidence" value="ECO:0007669"/>
    <property type="project" value="InterPro"/>
</dbReference>
<dbReference type="PANTHER" id="PTHR10963">
    <property type="entry name" value="GLYCOSYL HYDROLASE-RELATED"/>
    <property type="match status" value="1"/>
</dbReference>
<feature type="domain" description="GH16" evidence="3">
    <location>
        <begin position="13"/>
        <end position="263"/>
    </location>
</feature>
<dbReference type="Pfam" id="PF18962">
    <property type="entry name" value="Por_Secre_tail"/>
    <property type="match status" value="1"/>
</dbReference>
<dbReference type="CDD" id="cd08023">
    <property type="entry name" value="GH16_laminarinase_like"/>
    <property type="match status" value="1"/>
</dbReference>
<dbReference type="RefSeq" id="WP_183496921.1">
    <property type="nucleotide sequence ID" value="NZ_JACIFF010000009.1"/>
</dbReference>
<dbReference type="InterPro" id="IPR045829">
    <property type="entry name" value="PKD_6"/>
</dbReference>
<evidence type="ECO:0000256" key="2">
    <source>
        <dbReference type="SAM" id="SignalP"/>
    </source>
</evidence>